<dbReference type="InterPro" id="IPR043132">
    <property type="entry name" value="BCAT-like_C"/>
</dbReference>
<dbReference type="Proteomes" id="UP000087171">
    <property type="component" value="Chromosome Ca5"/>
</dbReference>
<reference evidence="4" key="1">
    <citation type="journal article" date="2013" name="Nat. Biotechnol.">
        <title>Draft genome sequence of chickpea (Cicer arietinum) provides a resource for trait improvement.</title>
        <authorList>
            <person name="Varshney R.K."/>
            <person name="Song C."/>
            <person name="Saxena R.K."/>
            <person name="Azam S."/>
            <person name="Yu S."/>
            <person name="Sharpe A.G."/>
            <person name="Cannon S."/>
            <person name="Baek J."/>
            <person name="Rosen B.D."/>
            <person name="Tar'an B."/>
            <person name="Millan T."/>
            <person name="Zhang X."/>
            <person name="Ramsay L.D."/>
            <person name="Iwata A."/>
            <person name="Wang Y."/>
            <person name="Nelson W."/>
            <person name="Farmer A.D."/>
            <person name="Gaur P.M."/>
            <person name="Soderlund C."/>
            <person name="Penmetsa R.V."/>
            <person name="Xu C."/>
            <person name="Bharti A.K."/>
            <person name="He W."/>
            <person name="Winter P."/>
            <person name="Zhao S."/>
            <person name="Hane J.K."/>
            <person name="Carrasquilla-Garcia N."/>
            <person name="Condie J.A."/>
            <person name="Upadhyaya H.D."/>
            <person name="Luo M.C."/>
            <person name="Thudi M."/>
            <person name="Gowda C.L."/>
            <person name="Singh N.P."/>
            <person name="Lichtenzveig J."/>
            <person name="Gali K.K."/>
            <person name="Rubio J."/>
            <person name="Nadarajan N."/>
            <person name="Dolezel J."/>
            <person name="Bansal K.C."/>
            <person name="Xu X."/>
            <person name="Edwards D."/>
            <person name="Zhang G."/>
            <person name="Kahl G."/>
            <person name="Gil J."/>
            <person name="Singh K.B."/>
            <person name="Datta S.K."/>
            <person name="Jackson S.A."/>
            <person name="Wang J."/>
            <person name="Cook D.R."/>
        </authorList>
    </citation>
    <scope>NUCLEOTIDE SEQUENCE [LARGE SCALE GENOMIC DNA]</scope>
    <source>
        <strain evidence="4">cv. CDC Frontier</strain>
    </source>
</reference>
<dbReference type="OrthoDB" id="1937211at2759"/>
<proteinExistence type="inferred from homology"/>
<dbReference type="PaxDb" id="3827-XP_004502014.1"/>
<dbReference type="Pfam" id="PF01063">
    <property type="entry name" value="Aminotran_4"/>
    <property type="match status" value="1"/>
</dbReference>
<dbReference type="RefSeq" id="XP_004502014.1">
    <property type="nucleotide sequence ID" value="XM_004501957.1"/>
</dbReference>
<dbReference type="GO" id="GO:0009081">
    <property type="term" value="P:branched-chain amino acid metabolic process"/>
    <property type="evidence" value="ECO:0007669"/>
    <property type="project" value="InterPro"/>
</dbReference>
<evidence type="ECO:0000313" key="4">
    <source>
        <dbReference type="Proteomes" id="UP000087171"/>
    </source>
</evidence>
<dbReference type="PANTHER" id="PTHR42825">
    <property type="entry name" value="AMINO ACID AMINOTRANSFERASE"/>
    <property type="match status" value="1"/>
</dbReference>
<dbReference type="InterPro" id="IPR036038">
    <property type="entry name" value="Aminotransferase-like"/>
</dbReference>
<comment type="cofactor">
    <cofactor evidence="1">
        <name>pyridoxal 5'-phosphate</name>
        <dbReference type="ChEBI" id="CHEBI:597326"/>
    </cofactor>
</comment>
<evidence type="ECO:0000256" key="1">
    <source>
        <dbReference type="ARBA" id="ARBA00001933"/>
    </source>
</evidence>
<dbReference type="Gene3D" id="3.20.10.10">
    <property type="entry name" value="D-amino Acid Aminotransferase, subunit A, domain 2"/>
    <property type="match status" value="1"/>
</dbReference>
<organism evidence="4 5">
    <name type="scientific">Cicer arietinum</name>
    <name type="common">Chickpea</name>
    <name type="synonym">Garbanzo</name>
    <dbReference type="NCBI Taxonomy" id="3827"/>
    <lineage>
        <taxon>Eukaryota</taxon>
        <taxon>Viridiplantae</taxon>
        <taxon>Streptophyta</taxon>
        <taxon>Embryophyta</taxon>
        <taxon>Tracheophyta</taxon>
        <taxon>Spermatophyta</taxon>
        <taxon>Magnoliopsida</taxon>
        <taxon>eudicotyledons</taxon>
        <taxon>Gunneridae</taxon>
        <taxon>Pentapetalae</taxon>
        <taxon>rosids</taxon>
        <taxon>fabids</taxon>
        <taxon>Fabales</taxon>
        <taxon>Fabaceae</taxon>
        <taxon>Papilionoideae</taxon>
        <taxon>50 kb inversion clade</taxon>
        <taxon>NPAAA clade</taxon>
        <taxon>Hologalegina</taxon>
        <taxon>IRL clade</taxon>
        <taxon>Cicereae</taxon>
        <taxon>Cicer</taxon>
    </lineage>
</organism>
<dbReference type="AlphaFoldDB" id="A0A1S2YAN8"/>
<dbReference type="InterPro" id="IPR001544">
    <property type="entry name" value="Aminotrans_IV"/>
</dbReference>
<name>A0A1S2YAN8_CICAR</name>
<dbReference type="GO" id="GO:0004084">
    <property type="term" value="F:branched-chain-amino-acid transaminase activity"/>
    <property type="evidence" value="ECO:0007669"/>
    <property type="project" value="InterPro"/>
</dbReference>
<dbReference type="InterPro" id="IPR027310">
    <property type="entry name" value="Profilin_CS"/>
</dbReference>
<dbReference type="GO" id="GO:0003779">
    <property type="term" value="F:actin binding"/>
    <property type="evidence" value="ECO:0007669"/>
    <property type="project" value="InterPro"/>
</dbReference>
<dbReference type="eggNOG" id="KOG0975">
    <property type="taxonomic scope" value="Eukaryota"/>
</dbReference>
<dbReference type="PROSITE" id="PS00414">
    <property type="entry name" value="PROFILIN"/>
    <property type="match status" value="1"/>
</dbReference>
<dbReference type="PANTHER" id="PTHR42825:SF29">
    <property type="entry name" value="BRANCHED-CHAIN-AMINO-ACID AMINOTRANSFERASE"/>
    <property type="match status" value="1"/>
</dbReference>
<keyword evidence="3" id="KW-0663">Pyridoxal phosphate</keyword>
<protein>
    <submittedName>
        <fullName evidence="5">Branched-chain amino acid aminotransferase 1, mitochondrial-like</fullName>
    </submittedName>
</protein>
<dbReference type="InterPro" id="IPR005786">
    <property type="entry name" value="B_amino_transII"/>
</dbReference>
<dbReference type="KEGG" id="cam:101496337"/>
<dbReference type="STRING" id="3827.A0A1S2YAN8"/>
<sequence length="166" mass="18418">MSWQVYVDVRNCFKEGYAPLNFYVKEDFDCASTRGTGSAKTISNYELVLMAQSRAKSRGFSDVLYLDSVNKKNLEEISSCNIFIAMGKIISTPVIDGTILSDITRKSVIELASDLGYLGDEHVVAVDELIEADEVFCTGTVVGFALVGSITYQNRRFHVLGHNRLN</sequence>
<dbReference type="GeneID" id="101496337"/>
<keyword evidence="4" id="KW-1185">Reference proteome</keyword>
<gene>
    <name evidence="5" type="primary">LOC101496337</name>
</gene>
<reference evidence="5" key="2">
    <citation type="submission" date="2025-08" db="UniProtKB">
        <authorList>
            <consortium name="RefSeq"/>
        </authorList>
    </citation>
    <scope>IDENTIFICATION</scope>
    <source>
        <tissue evidence="5">Etiolated seedlings</tissue>
    </source>
</reference>
<evidence type="ECO:0000313" key="5">
    <source>
        <dbReference type="RefSeq" id="XP_004502014.1"/>
    </source>
</evidence>
<evidence type="ECO:0000256" key="3">
    <source>
        <dbReference type="ARBA" id="ARBA00022898"/>
    </source>
</evidence>
<comment type="similarity">
    <text evidence="2">Belongs to the class-IV pyridoxal-phosphate-dependent aminotransferase family.</text>
</comment>
<dbReference type="SUPFAM" id="SSF56752">
    <property type="entry name" value="D-aminoacid aminotransferase-like PLP-dependent enzymes"/>
    <property type="match status" value="1"/>
</dbReference>
<evidence type="ECO:0000256" key="2">
    <source>
        <dbReference type="ARBA" id="ARBA00009320"/>
    </source>
</evidence>
<accession>A0A1S2YAN8</accession>